<dbReference type="EMBL" id="GBRH01258616">
    <property type="protein sequence ID" value="JAD39279.1"/>
    <property type="molecule type" value="Transcribed_RNA"/>
</dbReference>
<sequence length="21" mass="2557">MAAARDPGCWRRRRRSPSRRD</sequence>
<proteinExistence type="predicted"/>
<feature type="region of interest" description="Disordered" evidence="1">
    <location>
        <begin position="1"/>
        <end position="21"/>
    </location>
</feature>
<evidence type="ECO:0000313" key="2">
    <source>
        <dbReference type="EMBL" id="JAD39279.1"/>
    </source>
</evidence>
<name>A0A0A8ZIP3_ARUDO</name>
<feature type="compositionally biased region" description="Basic residues" evidence="1">
    <location>
        <begin position="10"/>
        <end position="21"/>
    </location>
</feature>
<organism evidence="2">
    <name type="scientific">Arundo donax</name>
    <name type="common">Giant reed</name>
    <name type="synonym">Donax arundinaceus</name>
    <dbReference type="NCBI Taxonomy" id="35708"/>
    <lineage>
        <taxon>Eukaryota</taxon>
        <taxon>Viridiplantae</taxon>
        <taxon>Streptophyta</taxon>
        <taxon>Embryophyta</taxon>
        <taxon>Tracheophyta</taxon>
        <taxon>Spermatophyta</taxon>
        <taxon>Magnoliopsida</taxon>
        <taxon>Liliopsida</taxon>
        <taxon>Poales</taxon>
        <taxon>Poaceae</taxon>
        <taxon>PACMAD clade</taxon>
        <taxon>Arundinoideae</taxon>
        <taxon>Arundineae</taxon>
        <taxon>Arundo</taxon>
    </lineage>
</organism>
<evidence type="ECO:0000256" key="1">
    <source>
        <dbReference type="SAM" id="MobiDB-lite"/>
    </source>
</evidence>
<reference evidence="2" key="1">
    <citation type="submission" date="2014-09" db="EMBL/GenBank/DDBJ databases">
        <authorList>
            <person name="Magalhaes I.L.F."/>
            <person name="Oliveira U."/>
            <person name="Santos F.R."/>
            <person name="Vidigal T.H.D.A."/>
            <person name="Brescovit A.D."/>
            <person name="Santos A.J."/>
        </authorList>
    </citation>
    <scope>NUCLEOTIDE SEQUENCE</scope>
    <source>
        <tissue evidence="2">Shoot tissue taken approximately 20 cm above the soil surface</tissue>
    </source>
</reference>
<dbReference type="AlphaFoldDB" id="A0A0A8ZIP3"/>
<accession>A0A0A8ZIP3</accession>
<reference evidence="2" key="2">
    <citation type="journal article" date="2015" name="Data Brief">
        <title>Shoot transcriptome of the giant reed, Arundo donax.</title>
        <authorList>
            <person name="Barrero R.A."/>
            <person name="Guerrero F.D."/>
            <person name="Moolhuijzen P."/>
            <person name="Goolsby J.A."/>
            <person name="Tidwell J."/>
            <person name="Bellgard S.E."/>
            <person name="Bellgard M.I."/>
        </authorList>
    </citation>
    <scope>NUCLEOTIDE SEQUENCE</scope>
    <source>
        <tissue evidence="2">Shoot tissue taken approximately 20 cm above the soil surface</tissue>
    </source>
</reference>
<protein>
    <submittedName>
        <fullName evidence="2">Uncharacterized protein</fullName>
    </submittedName>
</protein>